<dbReference type="AlphaFoldDB" id="A0A2A2EYS6"/>
<feature type="compositionally biased region" description="Basic and acidic residues" evidence="1">
    <location>
        <begin position="248"/>
        <end position="265"/>
    </location>
</feature>
<evidence type="ECO:0000256" key="1">
    <source>
        <dbReference type="SAM" id="MobiDB-lite"/>
    </source>
</evidence>
<sequence>MIINPRISVIHSRIPFLKADEKLLLILVVGMLEPRLEISRWNVLTDSAPQLAKRLGFSKELAFSCFRKLEESGIVEAVFDQGRVGRPRKFRAVVPRSWDDGETLLRTRKSCLNAICFNLIESRLMEPNSFPLKNSLLMLTLALLAESDDTGVVAQSSHSDLSKLTGIPKAQISRRLRQLKTAGVIAENIPGLLAGSFLGQANSIHYLNLEHPVLTGAGMESHPLPIKGRAIEQPEIDQILKRRGAPGPDDRLSSAEKAAKEDPIPRKVSAISPESWEENAGDALNHEPSKRYLQAAIERHAAKLIGNPLSIMPKGLWREQQDVAANEFIETLLGPAYSAAKVDSTHTRMFYRLCADLEELAHHLADTCLKKRSELERTKRDSPDSHYRILPSGHLKRPTLRLERVTHTNRYHHRQQLPPIP</sequence>
<comment type="caution">
    <text evidence="2">The sequence shown here is derived from an EMBL/GenBank/DDBJ whole genome shotgun (WGS) entry which is preliminary data.</text>
</comment>
<accession>A0A2A2EYS6</accession>
<organism evidence="2 3">
    <name type="scientific">Halovibrio salipaludis</name>
    <dbReference type="NCBI Taxonomy" id="2032626"/>
    <lineage>
        <taxon>Bacteria</taxon>
        <taxon>Pseudomonadati</taxon>
        <taxon>Pseudomonadota</taxon>
        <taxon>Gammaproteobacteria</taxon>
        <taxon>Oceanospirillales</taxon>
        <taxon>Halomonadaceae</taxon>
        <taxon>Halovibrio</taxon>
    </lineage>
</organism>
<proteinExistence type="predicted"/>
<keyword evidence="3" id="KW-1185">Reference proteome</keyword>
<dbReference type="OrthoDB" id="6079029at2"/>
<gene>
    <name evidence="2" type="ORF">CK501_14670</name>
</gene>
<dbReference type="Proteomes" id="UP000218896">
    <property type="component" value="Unassembled WGS sequence"/>
</dbReference>
<feature type="region of interest" description="Disordered" evidence="1">
    <location>
        <begin position="242"/>
        <end position="265"/>
    </location>
</feature>
<evidence type="ECO:0000313" key="3">
    <source>
        <dbReference type="Proteomes" id="UP000218896"/>
    </source>
</evidence>
<evidence type="ECO:0000313" key="2">
    <source>
        <dbReference type="EMBL" id="PAU77700.1"/>
    </source>
</evidence>
<dbReference type="RefSeq" id="WP_095618499.1">
    <property type="nucleotide sequence ID" value="NZ_NSKD01000009.1"/>
</dbReference>
<reference evidence="2 3" key="1">
    <citation type="submission" date="2017-08" db="EMBL/GenBank/DDBJ databases">
        <title>Halovibrio sewagensis sp. nov., isolated from wastewater of high salinity.</title>
        <authorList>
            <person name="Dong X."/>
            <person name="Zhang G."/>
        </authorList>
    </citation>
    <scope>NUCLEOTIDE SEQUENCE [LARGE SCALE GENOMIC DNA]</scope>
    <source>
        <strain evidence="2 3">YL5-2</strain>
    </source>
</reference>
<protein>
    <recommendedName>
        <fullName evidence="4">Helix-turn-helix domain-containing protein</fullName>
    </recommendedName>
</protein>
<name>A0A2A2EYS6_9GAMM</name>
<evidence type="ECO:0008006" key="4">
    <source>
        <dbReference type="Google" id="ProtNLM"/>
    </source>
</evidence>
<dbReference type="EMBL" id="NSKD01000009">
    <property type="protein sequence ID" value="PAU77700.1"/>
    <property type="molecule type" value="Genomic_DNA"/>
</dbReference>